<organism evidence="1 2">
    <name type="scientific">Cichlidogyrus casuarinus</name>
    <dbReference type="NCBI Taxonomy" id="1844966"/>
    <lineage>
        <taxon>Eukaryota</taxon>
        <taxon>Metazoa</taxon>
        <taxon>Spiralia</taxon>
        <taxon>Lophotrochozoa</taxon>
        <taxon>Platyhelminthes</taxon>
        <taxon>Monogenea</taxon>
        <taxon>Monopisthocotylea</taxon>
        <taxon>Dactylogyridea</taxon>
        <taxon>Ancyrocephalidae</taxon>
        <taxon>Cichlidogyrus</taxon>
    </lineage>
</organism>
<protein>
    <submittedName>
        <fullName evidence="1">Uncharacterized protein</fullName>
    </submittedName>
</protein>
<accession>A0ABD2PN87</accession>
<dbReference type="Proteomes" id="UP001626550">
    <property type="component" value="Unassembled WGS sequence"/>
</dbReference>
<sequence>MPTIAKTTKSKNAVQQLTANGDHATSKVDDELNLPIEARLEQQLVLDDNMPVDHEEEIRSESPRRGLKLTLNTIPPYREGTIKLWLTDMEDLLEGNE</sequence>
<proteinExistence type="predicted"/>
<gene>
    <name evidence="1" type="ORF">Ciccas_013605</name>
</gene>
<dbReference type="AlphaFoldDB" id="A0ABD2PN87"/>
<name>A0ABD2PN87_9PLAT</name>
<evidence type="ECO:0000313" key="2">
    <source>
        <dbReference type="Proteomes" id="UP001626550"/>
    </source>
</evidence>
<reference evidence="1 2" key="1">
    <citation type="submission" date="2024-11" db="EMBL/GenBank/DDBJ databases">
        <title>Adaptive evolution of stress response genes in parasites aligns with host niche diversity.</title>
        <authorList>
            <person name="Hahn C."/>
            <person name="Resl P."/>
        </authorList>
    </citation>
    <scope>NUCLEOTIDE SEQUENCE [LARGE SCALE GENOMIC DNA]</scope>
    <source>
        <strain evidence="1">EGGRZ-B1_66</strain>
        <tissue evidence="1">Body</tissue>
    </source>
</reference>
<evidence type="ECO:0000313" key="1">
    <source>
        <dbReference type="EMBL" id="KAL3307871.1"/>
    </source>
</evidence>
<comment type="caution">
    <text evidence="1">The sequence shown here is derived from an EMBL/GenBank/DDBJ whole genome shotgun (WGS) entry which is preliminary data.</text>
</comment>
<keyword evidence="2" id="KW-1185">Reference proteome</keyword>
<dbReference type="EMBL" id="JBJKFK010006302">
    <property type="protein sequence ID" value="KAL3307871.1"/>
    <property type="molecule type" value="Genomic_DNA"/>
</dbReference>
<feature type="non-terminal residue" evidence="1">
    <location>
        <position position="97"/>
    </location>
</feature>